<dbReference type="InterPro" id="IPR008271">
    <property type="entry name" value="Ser/Thr_kinase_AS"/>
</dbReference>
<feature type="compositionally biased region" description="Polar residues" evidence="6">
    <location>
        <begin position="1043"/>
        <end position="1057"/>
    </location>
</feature>
<feature type="repeat" description="TPR" evidence="3">
    <location>
        <begin position="534"/>
        <end position="567"/>
    </location>
</feature>
<keyword evidence="8" id="KW-0808">Transferase</keyword>
<keyword evidence="9" id="KW-1185">Reference proteome</keyword>
<dbReference type="Pfam" id="PF13374">
    <property type="entry name" value="TPR_10"/>
    <property type="match status" value="3"/>
</dbReference>
<dbReference type="GO" id="GO:0004674">
    <property type="term" value="F:protein serine/threonine kinase activity"/>
    <property type="evidence" value="ECO:0007669"/>
    <property type="project" value="UniProtKB-EC"/>
</dbReference>
<dbReference type="PROSITE" id="PS00107">
    <property type="entry name" value="PROTEIN_KINASE_ATP"/>
    <property type="match status" value="1"/>
</dbReference>
<dbReference type="PROSITE" id="PS50011">
    <property type="entry name" value="PROTEIN_KINASE_DOM"/>
    <property type="match status" value="1"/>
</dbReference>
<evidence type="ECO:0000256" key="2">
    <source>
        <dbReference type="ARBA" id="ARBA00022840"/>
    </source>
</evidence>
<name>A0A5B9QB50_9BACT</name>
<keyword evidence="8" id="KW-0418">Kinase</keyword>
<dbReference type="InterPro" id="IPR017441">
    <property type="entry name" value="Protein_kinase_ATP_BS"/>
</dbReference>
<feature type="binding site" evidence="4">
    <location>
        <position position="112"/>
    </location>
    <ligand>
        <name>ATP</name>
        <dbReference type="ChEBI" id="CHEBI:30616"/>
    </ligand>
</feature>
<dbReference type="RefSeq" id="WP_148073384.1">
    <property type="nucleotide sequence ID" value="NZ_CP042913.1"/>
</dbReference>
<dbReference type="InterPro" id="IPR019734">
    <property type="entry name" value="TPR_rpt"/>
</dbReference>
<keyword evidence="2 4" id="KW-0067">ATP-binding</keyword>
<evidence type="ECO:0000256" key="6">
    <source>
        <dbReference type="SAM" id="MobiDB-lite"/>
    </source>
</evidence>
<dbReference type="SUPFAM" id="SSF48452">
    <property type="entry name" value="TPR-like"/>
    <property type="match status" value="3"/>
</dbReference>
<dbReference type="EMBL" id="CP042913">
    <property type="protein sequence ID" value="QEG34780.1"/>
    <property type="molecule type" value="Genomic_DNA"/>
</dbReference>
<protein>
    <submittedName>
        <fullName evidence="8">Serine/threonine-protein kinase PknB</fullName>
        <ecNumber evidence="8">2.7.11.1</ecNumber>
    </submittedName>
</protein>
<dbReference type="Gene3D" id="1.10.510.10">
    <property type="entry name" value="Transferase(Phosphotransferase) domain 1"/>
    <property type="match status" value="1"/>
</dbReference>
<dbReference type="InterPro" id="IPR000719">
    <property type="entry name" value="Prot_kinase_dom"/>
</dbReference>
<keyword evidence="3" id="KW-0802">TPR repeat</keyword>
<evidence type="ECO:0000256" key="3">
    <source>
        <dbReference type="PROSITE-ProRule" id="PRU00339"/>
    </source>
</evidence>
<dbReference type="SMART" id="SM00220">
    <property type="entry name" value="S_TKc"/>
    <property type="match status" value="1"/>
</dbReference>
<keyword evidence="5" id="KW-0175">Coiled coil</keyword>
<dbReference type="SMART" id="SM00028">
    <property type="entry name" value="TPR"/>
    <property type="match status" value="11"/>
</dbReference>
<dbReference type="AlphaFoldDB" id="A0A5B9QB50"/>
<dbReference type="OrthoDB" id="258731at2"/>
<dbReference type="InterPro" id="IPR011990">
    <property type="entry name" value="TPR-like_helical_dom_sf"/>
</dbReference>
<dbReference type="PROSITE" id="PS50005">
    <property type="entry name" value="TPR"/>
    <property type="match status" value="2"/>
</dbReference>
<feature type="repeat" description="TPR" evidence="3">
    <location>
        <begin position="958"/>
        <end position="991"/>
    </location>
</feature>
<organism evidence="8 9">
    <name type="scientific">Bythopirellula goksoeyrii</name>
    <dbReference type="NCBI Taxonomy" id="1400387"/>
    <lineage>
        <taxon>Bacteria</taxon>
        <taxon>Pseudomonadati</taxon>
        <taxon>Planctomycetota</taxon>
        <taxon>Planctomycetia</taxon>
        <taxon>Pirellulales</taxon>
        <taxon>Lacipirellulaceae</taxon>
        <taxon>Bythopirellula</taxon>
    </lineage>
</organism>
<dbReference type="SUPFAM" id="SSF56112">
    <property type="entry name" value="Protein kinase-like (PK-like)"/>
    <property type="match status" value="1"/>
</dbReference>
<gene>
    <name evidence="8" type="primary">pknB_6</name>
    <name evidence="8" type="ORF">Pr1d_20640</name>
</gene>
<dbReference type="EC" id="2.7.11.1" evidence="8"/>
<dbReference type="GO" id="GO:0005524">
    <property type="term" value="F:ATP binding"/>
    <property type="evidence" value="ECO:0007669"/>
    <property type="project" value="UniProtKB-UniRule"/>
</dbReference>
<dbReference type="PANTHER" id="PTHR46082">
    <property type="entry name" value="ATP/GTP-BINDING PROTEIN-RELATED"/>
    <property type="match status" value="1"/>
</dbReference>
<dbReference type="PANTHER" id="PTHR46082:SF6">
    <property type="entry name" value="AAA+ ATPASE DOMAIN-CONTAINING PROTEIN-RELATED"/>
    <property type="match status" value="1"/>
</dbReference>
<reference evidence="8 9" key="1">
    <citation type="submission" date="2019-08" db="EMBL/GenBank/DDBJ databases">
        <title>Deep-cultivation of Planctomycetes and their phenomic and genomic characterization uncovers novel biology.</title>
        <authorList>
            <person name="Wiegand S."/>
            <person name="Jogler M."/>
            <person name="Boedeker C."/>
            <person name="Pinto D."/>
            <person name="Vollmers J."/>
            <person name="Rivas-Marin E."/>
            <person name="Kohn T."/>
            <person name="Peeters S.H."/>
            <person name="Heuer A."/>
            <person name="Rast P."/>
            <person name="Oberbeckmann S."/>
            <person name="Bunk B."/>
            <person name="Jeske O."/>
            <person name="Meyerdierks A."/>
            <person name="Storesund J.E."/>
            <person name="Kallscheuer N."/>
            <person name="Luecker S."/>
            <person name="Lage O.M."/>
            <person name="Pohl T."/>
            <person name="Merkel B.J."/>
            <person name="Hornburger P."/>
            <person name="Mueller R.-W."/>
            <person name="Bruemmer F."/>
            <person name="Labrenz M."/>
            <person name="Spormann A.M."/>
            <person name="Op den Camp H."/>
            <person name="Overmann J."/>
            <person name="Amann R."/>
            <person name="Jetten M.S.M."/>
            <person name="Mascher T."/>
            <person name="Medema M.H."/>
            <person name="Devos D.P."/>
            <person name="Kaster A.-K."/>
            <person name="Ovreas L."/>
            <person name="Rohde M."/>
            <person name="Galperin M.Y."/>
            <person name="Jogler C."/>
        </authorList>
    </citation>
    <scope>NUCLEOTIDE SEQUENCE [LARGE SCALE GENOMIC DNA]</scope>
    <source>
        <strain evidence="8 9">Pr1d</strain>
    </source>
</reference>
<dbReference type="Gene3D" id="1.25.40.10">
    <property type="entry name" value="Tetratricopeptide repeat domain"/>
    <property type="match status" value="3"/>
</dbReference>
<dbReference type="KEGG" id="bgok:Pr1d_20640"/>
<dbReference type="InterPro" id="IPR053137">
    <property type="entry name" value="NLR-like"/>
</dbReference>
<dbReference type="PRINTS" id="PR00381">
    <property type="entry name" value="KINESINLIGHT"/>
</dbReference>
<feature type="coiled-coil region" evidence="5">
    <location>
        <begin position="433"/>
        <end position="467"/>
    </location>
</feature>
<dbReference type="Proteomes" id="UP000323917">
    <property type="component" value="Chromosome"/>
</dbReference>
<dbReference type="Pfam" id="PF00069">
    <property type="entry name" value="Pkinase"/>
    <property type="match status" value="1"/>
</dbReference>
<dbReference type="Gene3D" id="3.30.200.20">
    <property type="entry name" value="Phosphorylase Kinase, domain 1"/>
    <property type="match status" value="1"/>
</dbReference>
<dbReference type="InterPro" id="IPR011009">
    <property type="entry name" value="Kinase-like_dom_sf"/>
</dbReference>
<evidence type="ECO:0000313" key="9">
    <source>
        <dbReference type="Proteomes" id="UP000323917"/>
    </source>
</evidence>
<sequence>MATDESKVEEVFFCALDMGSEEELTAYLDEACKGDGPLRSRVQRLLDAKAKLGSFLQGDAGDLVATVDRPITEQPGDSIGSYKLLQQIGEGGMGVVYMAEQSEPIERRIALKIIKPGMDTRQVIARFEAEQQALAMMDHPNIAKVFDAGTTDTGRPYFVMELVKGVPITEYCDQHQLAPRERLELFLPVCQAVQHAHQKGIIHRDIKPTNVMVAYYDDRPVPKIIDFGIAKAIEQRLTEKTIFTEYGQVVGTIEYMSPEQAELNQIDVDTRTDVYSLGVLLYELLTGETPFDRERLRSAAFDELLRIIREEEPPRPSLKLSTSASLPSIAANRHIEPKKLSALVHGELDWIVLKAMEKDRSRRYDTASKFAEDVEHYLHDEAVEACPPSRRYQLKKFARRNKSLIATSAAIAAALLVGTSLATWQAIRATQERDRAVAAESKAEEEAERADREAIKANAEAVRAAEQARRADTEAAIAKAVNEFLQKDLLGMADAALQAEAQLLPDPNIKLRTVLDRAAENIEGRFSDQPLVEAAIRHAIGASYASIGEYKKAETHYQRAIEIRTKSAGAEAVETLSSMNGLAIVYEHQGRYGEAETLSRQTLETARLTLGEEHSGTLASINNLANIYKSQGRYEVAEALYRQDLKITRRTFGDEHPDTLMSMMNLANLFTDQGRYNEAETMHRQALETKRRTLGEEHPDTLRSMGSLGIVKCRQGSTDEAEALFRQTLELFRRTLGDEHPDTLRSMNHLAIVYADQDRYEEAGSILRQALETKRRTLGEEHPNTLLSMITAANAYLHQGRHDDANELYRKTIEIQQRVLGKEHPDTLLAENNLAANYTKQDRFAEAETLFRKVLQIRRGTLGDGHPHTLSSMNNLAFAIHRQGRYDEAEPLYQQAMEAQVRTLGQEHPDTKLTRENLGTMYNDQAWNAATSADPADRNAEIALRAATKAMELKPEDPNTWDNLGIALYRNERWKKAIEALEKASEMRDGYDPYHQFFLAMAYWQNGEQEEAKANYQEAVQWMSQADRGDEQRRFQAEAQHLINLSASEHTHPSNAESGGDAGLSSPRE</sequence>
<evidence type="ECO:0000256" key="1">
    <source>
        <dbReference type="ARBA" id="ARBA00022741"/>
    </source>
</evidence>
<proteinExistence type="predicted"/>
<evidence type="ECO:0000313" key="8">
    <source>
        <dbReference type="EMBL" id="QEG34780.1"/>
    </source>
</evidence>
<evidence type="ECO:0000256" key="4">
    <source>
        <dbReference type="PROSITE-ProRule" id="PRU10141"/>
    </source>
</evidence>
<feature type="domain" description="Protein kinase" evidence="7">
    <location>
        <begin position="82"/>
        <end position="378"/>
    </location>
</feature>
<feature type="region of interest" description="Disordered" evidence="6">
    <location>
        <begin position="1040"/>
        <end position="1069"/>
    </location>
</feature>
<dbReference type="Pfam" id="PF13424">
    <property type="entry name" value="TPR_12"/>
    <property type="match status" value="3"/>
</dbReference>
<evidence type="ECO:0000259" key="7">
    <source>
        <dbReference type="PROSITE" id="PS50011"/>
    </source>
</evidence>
<dbReference type="Pfam" id="PF13432">
    <property type="entry name" value="TPR_16"/>
    <property type="match status" value="1"/>
</dbReference>
<evidence type="ECO:0000256" key="5">
    <source>
        <dbReference type="SAM" id="Coils"/>
    </source>
</evidence>
<dbReference type="CDD" id="cd14014">
    <property type="entry name" value="STKc_PknB_like"/>
    <property type="match status" value="1"/>
</dbReference>
<dbReference type="PROSITE" id="PS00108">
    <property type="entry name" value="PROTEIN_KINASE_ST"/>
    <property type="match status" value="1"/>
</dbReference>
<accession>A0A5B9QB50</accession>
<keyword evidence="1 4" id="KW-0547">Nucleotide-binding</keyword>